<dbReference type="GO" id="GO:0016747">
    <property type="term" value="F:acyltransferase activity, transferring groups other than amino-acyl groups"/>
    <property type="evidence" value="ECO:0007669"/>
    <property type="project" value="InterPro"/>
</dbReference>
<dbReference type="PROSITE" id="PS51186">
    <property type="entry name" value="GNAT"/>
    <property type="match status" value="1"/>
</dbReference>
<dbReference type="AlphaFoldDB" id="A0A7W3TFT1"/>
<proteinExistence type="predicted"/>
<dbReference type="InterPro" id="IPR000182">
    <property type="entry name" value="GNAT_dom"/>
</dbReference>
<feature type="compositionally biased region" description="Gly residues" evidence="1">
    <location>
        <begin position="1"/>
        <end position="10"/>
    </location>
</feature>
<dbReference type="EMBL" id="VKHT01000708">
    <property type="protein sequence ID" value="MBB0246037.1"/>
    <property type="molecule type" value="Genomic_DNA"/>
</dbReference>
<accession>A0A7W3TFT1</accession>
<sequence>MTPGAPGGREGSGHQTGSRGPGGPVPEDPFTTPVAPRPRAVPAGLTIAPVGPEDLPAARALHERCSAETLARRYHGPIGEADRYLAHLLSPRHGHSFAARTTEGAVVALGHLLWDGEDTEVALLVEDAWQRRGVGSAVLGELLAGARALNRPGVYAVTRVSDTGMAATMRSTGLPLEFARDGGTVVIGATLAPPVASPVLSGPVTGSR</sequence>
<keyword evidence="4" id="KW-1185">Reference proteome</keyword>
<evidence type="ECO:0000256" key="1">
    <source>
        <dbReference type="SAM" id="MobiDB-lite"/>
    </source>
</evidence>
<gene>
    <name evidence="3" type="ORF">FNQ90_18485</name>
</gene>
<dbReference type="CDD" id="cd04301">
    <property type="entry name" value="NAT_SF"/>
    <property type="match status" value="1"/>
</dbReference>
<dbReference type="InterPro" id="IPR016181">
    <property type="entry name" value="Acyl_CoA_acyltransferase"/>
</dbReference>
<evidence type="ECO:0000259" key="2">
    <source>
        <dbReference type="PROSITE" id="PS51186"/>
    </source>
</evidence>
<feature type="region of interest" description="Disordered" evidence="1">
    <location>
        <begin position="1"/>
        <end position="39"/>
    </location>
</feature>
<comment type="caution">
    <text evidence="3">The sequence shown here is derived from an EMBL/GenBank/DDBJ whole genome shotgun (WGS) entry which is preliminary data.</text>
</comment>
<feature type="domain" description="N-acetyltransferase" evidence="2">
    <location>
        <begin position="45"/>
        <end position="192"/>
    </location>
</feature>
<dbReference type="RefSeq" id="WP_182607438.1">
    <property type="nucleotide sequence ID" value="NZ_VKHT01000708.1"/>
</dbReference>
<organism evidence="3 4">
    <name type="scientific">Streptomyces alkaliphilus</name>
    <dbReference type="NCBI Taxonomy" id="1472722"/>
    <lineage>
        <taxon>Bacteria</taxon>
        <taxon>Bacillati</taxon>
        <taxon>Actinomycetota</taxon>
        <taxon>Actinomycetes</taxon>
        <taxon>Kitasatosporales</taxon>
        <taxon>Streptomycetaceae</taxon>
        <taxon>Streptomyces</taxon>
    </lineage>
</organism>
<evidence type="ECO:0000313" key="3">
    <source>
        <dbReference type="EMBL" id="MBB0246037.1"/>
    </source>
</evidence>
<dbReference type="Proteomes" id="UP000538929">
    <property type="component" value="Unassembled WGS sequence"/>
</dbReference>
<evidence type="ECO:0000313" key="4">
    <source>
        <dbReference type="Proteomes" id="UP000538929"/>
    </source>
</evidence>
<dbReference type="Gene3D" id="3.40.630.30">
    <property type="match status" value="1"/>
</dbReference>
<protein>
    <recommendedName>
        <fullName evidence="2">N-acetyltransferase domain-containing protein</fullName>
    </recommendedName>
</protein>
<dbReference type="SUPFAM" id="SSF55729">
    <property type="entry name" value="Acyl-CoA N-acyltransferases (Nat)"/>
    <property type="match status" value="1"/>
</dbReference>
<reference evidence="4" key="1">
    <citation type="submission" date="2019-10" db="EMBL/GenBank/DDBJ databases">
        <title>Streptomyces sp. nov., a novel actinobacterium isolated from alkaline environment.</title>
        <authorList>
            <person name="Golinska P."/>
        </authorList>
    </citation>
    <scope>NUCLEOTIDE SEQUENCE [LARGE SCALE GENOMIC DNA]</scope>
    <source>
        <strain evidence="4">DSM 42118</strain>
    </source>
</reference>
<name>A0A7W3TFT1_9ACTN</name>